<keyword evidence="5 14" id="KW-0347">Helicase</keyword>
<evidence type="ECO:0000256" key="1">
    <source>
        <dbReference type="ARBA" id="ARBA00022722"/>
    </source>
</evidence>
<keyword evidence="4 14" id="KW-0378">Hydrolase</keyword>
<evidence type="ECO:0000256" key="5">
    <source>
        <dbReference type="ARBA" id="ARBA00022806"/>
    </source>
</evidence>
<name>A0ABV1JE99_9ACTN</name>
<dbReference type="InterPro" id="IPR000212">
    <property type="entry name" value="DNA_helicase_UvrD/REP"/>
</dbReference>
<evidence type="ECO:0000256" key="13">
    <source>
        <dbReference type="ARBA" id="ARBA00048988"/>
    </source>
</evidence>
<keyword evidence="8" id="KW-0238">DNA-binding</keyword>
<comment type="catalytic activity">
    <reaction evidence="13">
        <text>ATP + H2O = ADP + phosphate + H(+)</text>
        <dbReference type="Rhea" id="RHEA:13065"/>
        <dbReference type="ChEBI" id="CHEBI:15377"/>
        <dbReference type="ChEBI" id="CHEBI:15378"/>
        <dbReference type="ChEBI" id="CHEBI:30616"/>
        <dbReference type="ChEBI" id="CHEBI:43474"/>
        <dbReference type="ChEBI" id="CHEBI:456216"/>
        <dbReference type="EC" id="5.6.2.4"/>
    </reaction>
</comment>
<keyword evidence="2 14" id="KW-0547">Nucleotide-binding</keyword>
<keyword evidence="1" id="KW-0540">Nuclease</keyword>
<evidence type="ECO:0000256" key="7">
    <source>
        <dbReference type="ARBA" id="ARBA00022840"/>
    </source>
</evidence>
<evidence type="ECO:0000256" key="9">
    <source>
        <dbReference type="ARBA" id="ARBA00023204"/>
    </source>
</evidence>
<keyword evidence="3" id="KW-0227">DNA damage</keyword>
<dbReference type="Gene3D" id="1.10.486.10">
    <property type="entry name" value="PCRA, domain 4"/>
    <property type="match status" value="1"/>
</dbReference>
<dbReference type="PROSITE" id="PS51198">
    <property type="entry name" value="UVRD_HELICASE_ATP_BIND"/>
    <property type="match status" value="1"/>
</dbReference>
<dbReference type="PANTHER" id="PTHR11070:SF59">
    <property type="entry name" value="DNA 3'-5' HELICASE"/>
    <property type="match status" value="1"/>
</dbReference>
<dbReference type="PANTHER" id="PTHR11070">
    <property type="entry name" value="UVRD / RECB / PCRA DNA HELICASE FAMILY MEMBER"/>
    <property type="match status" value="1"/>
</dbReference>
<sequence>MGSVSYTHEQKLCIEQLVGPVDISAGAGSGKTFTLSQRIAYALSPESGSGIDDIDQVLAITFTDKAASEIKSRVRSTLRASGLFEPALKVDSAWISTIHGMCSRILRAHALELGLDPGFAVIGDKERQEMLDAAVNEVIGEDSEIVSRSEFDALFEAFPARSSGFGGSSISSMVEELIAKAAGMVRGFDGFETGPDPASPTELAKRLLIAYEEVLASYEGAKQTASLEKNRAFALDAAQALQEFLESGDETLDGFIAVLDACEFLGKRGCPAEETEYYQNVHAGVAQEAFLAKARPLLDDLLALARRAQGVYEASKRSRGLLDNDDLLKLALDALSRERIAREYRDRFRLVMVDEFQDTSQLQIEIVRHLAGEGLRYLCTVGDAQQSIYRFRGADVNVYKAFRAGLETDEVRAGGGSPTLLKLSRNFRSHADVLAFVRAVCSQDQVFGEDFLDLTAVYDGSGYRCAKPRIQLVAATIPQGLPGKTADLVEAEARAIARYFREMHEAGHPLSDMAVLLGRMAFAEAYARAIRDEGFPCIIAGGSLFHRSPEVKVVERLLRVLADMGDTQALFEVLTSHMFELSADDMLELATGFDEANGIPIKRDLSKGFAALSDCADELSPGLRHAVLLMQKAQMEIRYKPPSRALANVLLDSGWIARLEAQGAEGSARIANVLKAVRFVESMERDKGFGISRCSAEFSAMIAAGMKEAPGALSADGQEAVKIMTIHASKGLEFPVVALARFAKGPSGPSGKLVAETMGNSTYLSLAAPSSMPVKGSLSAKAQGKPYAAPLGADPRAATGLLDYHASLKRVSRIEEEAEERRLFYVGATRAKEALCVVMGIKEQKTDPYKAYRGAIDDIRSALCGEGLFPSESISFEYGGSEPAEFVRVMAVSESEREAEDPTCRQAGTCADSEELGVVSIPDIESFSLLETRSASREDTGLFSYSSIAEAHDAASAELSSASGTFASDADKATDLGSAFHRLAQLAAMRSIDFARSRMGAVAAAYGIKDAERLHRAVDRWFSSQVCAKALGMRSHEAEVPFCVAVAGAGCLEGEIDLLCTDDAARAFVVDYKTGGNDAETDEQLHEKHLLQAQCYAYAVLNQGFESVEFAFVRVERDDPSGGDTLQAVPYRFEQSELPLLAAVIADRAKAARIKTNGAGETGALT</sequence>
<dbReference type="EC" id="5.6.2.4" evidence="12"/>
<dbReference type="EMBL" id="JBBNOP010000008">
    <property type="protein sequence ID" value="MEQ3363406.1"/>
    <property type="molecule type" value="Genomic_DNA"/>
</dbReference>
<dbReference type="InterPro" id="IPR011604">
    <property type="entry name" value="PDDEXK-like_dom_sf"/>
</dbReference>
<evidence type="ECO:0000256" key="8">
    <source>
        <dbReference type="ARBA" id="ARBA00023125"/>
    </source>
</evidence>
<comment type="catalytic activity">
    <reaction evidence="11">
        <text>Couples ATP hydrolysis with the unwinding of duplex DNA by translocating in the 3'-5' direction.</text>
        <dbReference type="EC" id="5.6.2.4"/>
    </reaction>
</comment>
<protein>
    <recommendedName>
        <fullName evidence="12">DNA 3'-5' helicase</fullName>
        <ecNumber evidence="12">5.6.2.4</ecNumber>
    </recommendedName>
</protein>
<evidence type="ECO:0000256" key="2">
    <source>
        <dbReference type="ARBA" id="ARBA00022741"/>
    </source>
</evidence>
<comment type="caution">
    <text evidence="17">The sequence shown here is derived from an EMBL/GenBank/DDBJ whole genome shotgun (WGS) entry which is preliminary data.</text>
</comment>
<dbReference type="InterPro" id="IPR038726">
    <property type="entry name" value="PDDEXK_AddAB-type"/>
</dbReference>
<dbReference type="Gene3D" id="3.40.50.300">
    <property type="entry name" value="P-loop containing nucleotide triphosphate hydrolases"/>
    <property type="match status" value="4"/>
</dbReference>
<evidence type="ECO:0000256" key="11">
    <source>
        <dbReference type="ARBA" id="ARBA00034617"/>
    </source>
</evidence>
<dbReference type="InterPro" id="IPR014017">
    <property type="entry name" value="DNA_helicase_UvrD-like_C"/>
</dbReference>
<dbReference type="Pfam" id="PF00580">
    <property type="entry name" value="UvrD-helicase"/>
    <property type="match status" value="1"/>
</dbReference>
<reference evidence="17 18" key="1">
    <citation type="submission" date="2024-04" db="EMBL/GenBank/DDBJ databases">
        <title>Human intestinal bacterial collection.</title>
        <authorList>
            <person name="Pauvert C."/>
            <person name="Hitch T.C.A."/>
            <person name="Clavel T."/>
        </authorList>
    </citation>
    <scope>NUCLEOTIDE SEQUENCE [LARGE SCALE GENOMIC DNA]</scope>
    <source>
        <strain evidence="17 18">CLA-KB-H42</strain>
    </source>
</reference>
<evidence type="ECO:0000256" key="14">
    <source>
        <dbReference type="PROSITE-ProRule" id="PRU00560"/>
    </source>
</evidence>
<evidence type="ECO:0000259" key="16">
    <source>
        <dbReference type="PROSITE" id="PS51217"/>
    </source>
</evidence>
<dbReference type="SUPFAM" id="SSF52980">
    <property type="entry name" value="Restriction endonuclease-like"/>
    <property type="match status" value="1"/>
</dbReference>
<dbReference type="Pfam" id="PF13361">
    <property type="entry name" value="UvrD_C"/>
    <property type="match status" value="1"/>
</dbReference>
<evidence type="ECO:0000256" key="12">
    <source>
        <dbReference type="ARBA" id="ARBA00034808"/>
    </source>
</evidence>
<evidence type="ECO:0000313" key="17">
    <source>
        <dbReference type="EMBL" id="MEQ3363406.1"/>
    </source>
</evidence>
<dbReference type="PROSITE" id="PS51217">
    <property type="entry name" value="UVRD_HELICASE_CTER"/>
    <property type="match status" value="1"/>
</dbReference>
<keyword evidence="10" id="KW-0413">Isomerase</keyword>
<feature type="binding site" evidence="14">
    <location>
        <begin position="25"/>
        <end position="32"/>
    </location>
    <ligand>
        <name>ATP</name>
        <dbReference type="ChEBI" id="CHEBI:30616"/>
    </ligand>
</feature>
<evidence type="ECO:0000256" key="4">
    <source>
        <dbReference type="ARBA" id="ARBA00022801"/>
    </source>
</evidence>
<gene>
    <name evidence="17" type="ORF">AAA083_10510</name>
</gene>
<evidence type="ECO:0000256" key="3">
    <source>
        <dbReference type="ARBA" id="ARBA00022763"/>
    </source>
</evidence>
<evidence type="ECO:0000256" key="6">
    <source>
        <dbReference type="ARBA" id="ARBA00022839"/>
    </source>
</evidence>
<dbReference type="InterPro" id="IPR014016">
    <property type="entry name" value="UvrD-like_ATP-bd"/>
</dbReference>
<keyword evidence="6" id="KW-0269">Exonuclease</keyword>
<dbReference type="SUPFAM" id="SSF52540">
    <property type="entry name" value="P-loop containing nucleoside triphosphate hydrolases"/>
    <property type="match status" value="1"/>
</dbReference>
<dbReference type="RefSeq" id="WP_349227678.1">
    <property type="nucleotide sequence ID" value="NZ_JBBNOP010000008.1"/>
</dbReference>
<evidence type="ECO:0000313" key="18">
    <source>
        <dbReference type="Proteomes" id="UP001487305"/>
    </source>
</evidence>
<dbReference type="Gene3D" id="3.90.320.10">
    <property type="match status" value="1"/>
</dbReference>
<dbReference type="Proteomes" id="UP001487305">
    <property type="component" value="Unassembled WGS sequence"/>
</dbReference>
<keyword evidence="18" id="KW-1185">Reference proteome</keyword>
<feature type="domain" description="UvrD-like helicase C-terminal" evidence="16">
    <location>
        <begin position="450"/>
        <end position="731"/>
    </location>
</feature>
<organism evidence="17 18">
    <name type="scientific">Raoultibacter massiliensis</name>
    <dbReference type="NCBI Taxonomy" id="1852371"/>
    <lineage>
        <taxon>Bacteria</taxon>
        <taxon>Bacillati</taxon>
        <taxon>Actinomycetota</taxon>
        <taxon>Coriobacteriia</taxon>
        <taxon>Eggerthellales</taxon>
        <taxon>Eggerthellaceae</taxon>
        <taxon>Raoultibacter</taxon>
    </lineage>
</organism>
<keyword evidence="9" id="KW-0234">DNA repair</keyword>
<evidence type="ECO:0000259" key="15">
    <source>
        <dbReference type="PROSITE" id="PS51198"/>
    </source>
</evidence>
<accession>A0ABV1JE99</accession>
<dbReference type="Pfam" id="PF12705">
    <property type="entry name" value="PDDEXK_1"/>
    <property type="match status" value="1"/>
</dbReference>
<dbReference type="InterPro" id="IPR027417">
    <property type="entry name" value="P-loop_NTPase"/>
</dbReference>
<keyword evidence="7 14" id="KW-0067">ATP-binding</keyword>
<dbReference type="InterPro" id="IPR011335">
    <property type="entry name" value="Restrct_endonuc-II-like"/>
</dbReference>
<feature type="domain" description="UvrD-like helicase ATP-binding" evidence="15">
    <location>
        <begin position="4"/>
        <end position="430"/>
    </location>
</feature>
<evidence type="ECO:0000256" key="10">
    <source>
        <dbReference type="ARBA" id="ARBA00023235"/>
    </source>
</evidence>
<proteinExistence type="predicted"/>